<dbReference type="RefSeq" id="WP_264891842.1">
    <property type="nucleotide sequence ID" value="NZ_CP110257.1"/>
</dbReference>
<dbReference type="Proteomes" id="UP001163266">
    <property type="component" value="Chromosome"/>
</dbReference>
<dbReference type="PANTHER" id="PTHR35585">
    <property type="entry name" value="HHE DOMAIN PROTEIN (AFU_ORTHOLOGUE AFUA_4G00730)"/>
    <property type="match status" value="1"/>
</dbReference>
<dbReference type="Gene3D" id="1.20.120.520">
    <property type="entry name" value="nmb1532 protein domain like"/>
    <property type="match status" value="1"/>
</dbReference>
<reference evidence="2" key="1">
    <citation type="submission" date="2022-10" db="EMBL/GenBank/DDBJ databases">
        <title>Complete genome sequence of Schlegelella aquatica LMG 23380.</title>
        <authorList>
            <person name="Musilova J."/>
            <person name="Kourilova X."/>
            <person name="Bezdicek M."/>
            <person name="Hermankova K."/>
            <person name="Obruca S."/>
            <person name="Sedlar K."/>
        </authorList>
    </citation>
    <scope>NUCLEOTIDE SEQUENCE</scope>
    <source>
        <strain evidence="2">LMG 23380</strain>
    </source>
</reference>
<dbReference type="PANTHER" id="PTHR35585:SF1">
    <property type="entry name" value="HHE DOMAIN PROTEIN (AFU_ORTHOLOGUE AFUA_4G00730)"/>
    <property type="match status" value="1"/>
</dbReference>
<feature type="domain" description="Hemerythrin-like" evidence="1">
    <location>
        <begin position="12"/>
        <end position="127"/>
    </location>
</feature>
<protein>
    <submittedName>
        <fullName evidence="2">Hemerythrin domain-containing protein</fullName>
    </submittedName>
</protein>
<keyword evidence="3" id="KW-1185">Reference proteome</keyword>
<gene>
    <name evidence="2" type="ORF">OMP39_11385</name>
</gene>
<proteinExistence type="predicted"/>
<dbReference type="EMBL" id="CP110257">
    <property type="protein sequence ID" value="UZD54273.1"/>
    <property type="molecule type" value="Genomic_DNA"/>
</dbReference>
<organism evidence="2 3">
    <name type="scientific">Caldimonas aquatica</name>
    <dbReference type="NCBI Taxonomy" id="376175"/>
    <lineage>
        <taxon>Bacteria</taxon>
        <taxon>Pseudomonadati</taxon>
        <taxon>Pseudomonadota</taxon>
        <taxon>Betaproteobacteria</taxon>
        <taxon>Burkholderiales</taxon>
        <taxon>Sphaerotilaceae</taxon>
        <taxon>Caldimonas</taxon>
    </lineage>
</organism>
<name>A0ABY6MQL1_9BURK</name>
<evidence type="ECO:0000259" key="1">
    <source>
        <dbReference type="Pfam" id="PF01814"/>
    </source>
</evidence>
<evidence type="ECO:0000313" key="3">
    <source>
        <dbReference type="Proteomes" id="UP001163266"/>
    </source>
</evidence>
<dbReference type="Pfam" id="PF01814">
    <property type="entry name" value="Hemerythrin"/>
    <property type="match status" value="1"/>
</dbReference>
<evidence type="ECO:0000313" key="2">
    <source>
        <dbReference type="EMBL" id="UZD54273.1"/>
    </source>
</evidence>
<accession>A0ABY6MQL1</accession>
<sequence>MALLHTLAPSVTEQIRADHAHALATFHQFRADMPAERKQALVRNVCLAVEIHADLEEEIFYPAMRELGPDSELVAKSFPEHDHMRLAITRLRSMAASEPDYDKTFLDLMRDVLHHVADEETTLLPAAERLLPERLGELGLRMARRRVELTAQRAGELGATAWQALPESAVGAATAAWHAGTQWAGRMTSSWWRRR</sequence>
<dbReference type="InterPro" id="IPR012312">
    <property type="entry name" value="Hemerythrin-like"/>
</dbReference>